<dbReference type="GO" id="GO:0016887">
    <property type="term" value="F:ATP hydrolysis activity"/>
    <property type="evidence" value="ECO:0007669"/>
    <property type="project" value="InterPro"/>
</dbReference>
<evidence type="ECO:0000256" key="3">
    <source>
        <dbReference type="ARBA" id="ARBA00022448"/>
    </source>
</evidence>
<dbReference type="InterPro" id="IPR003439">
    <property type="entry name" value="ABC_transporter-like_ATP-bd"/>
</dbReference>
<dbReference type="PANTHER" id="PTHR42711:SF5">
    <property type="entry name" value="ABC TRANSPORTER ATP-BINDING PROTEIN NATA"/>
    <property type="match status" value="1"/>
</dbReference>
<dbReference type="AlphaFoldDB" id="A0A8J4AEU7"/>
<evidence type="ECO:0000259" key="8">
    <source>
        <dbReference type="PROSITE" id="PS50893"/>
    </source>
</evidence>
<evidence type="ECO:0000256" key="7">
    <source>
        <dbReference type="SAM" id="MobiDB-lite"/>
    </source>
</evidence>
<evidence type="ECO:0000313" key="10">
    <source>
        <dbReference type="Proteomes" id="UP000614996"/>
    </source>
</evidence>
<keyword evidence="6" id="KW-0046">Antibiotic resistance</keyword>
<proteinExistence type="inferred from homology"/>
<dbReference type="InterPro" id="IPR027417">
    <property type="entry name" value="P-loop_NTPase"/>
</dbReference>
<dbReference type="Pfam" id="PF00005">
    <property type="entry name" value="ABC_tran"/>
    <property type="match status" value="1"/>
</dbReference>
<sequence length="299" mass="31167">MEETVAQHRQQDTSPGARITATGLGLRTRRGWVFRDVELDVAPGELVAVTGAAGSGRTSLLLAVTGRFAINRGSLSVAGHPLPRTAPAVQRLAALGLVHGAHEPEPALTVAEHVRERLALLGLGPWQPRRRRTHARELVTAAGFDLDPDALGRDLDPYRRQLLCLLLAELTGPRLIVVDDVDGGTDGVERAALWRVLRERADAGTTVLAACRETGDAPVDQTVRLRHRPAAVPAPAEAAAVAATPSVPAPAEAAVPAERDAAKPGAGAAPPDRPGGRSTPAVPEQGEPATDELDAQGAA</sequence>
<dbReference type="InterPro" id="IPR050763">
    <property type="entry name" value="ABC_transporter_ATP-binding"/>
</dbReference>
<gene>
    <name evidence="9" type="ORF">NUM_52980</name>
</gene>
<dbReference type="PANTHER" id="PTHR42711">
    <property type="entry name" value="ABC TRANSPORTER ATP-BINDING PROTEIN"/>
    <property type="match status" value="1"/>
</dbReference>
<dbReference type="Gene3D" id="3.40.50.300">
    <property type="entry name" value="P-loop containing nucleotide triphosphate hydrolases"/>
    <property type="match status" value="1"/>
</dbReference>
<dbReference type="SUPFAM" id="SSF52540">
    <property type="entry name" value="P-loop containing nucleoside triphosphate hydrolases"/>
    <property type="match status" value="1"/>
</dbReference>
<comment type="caution">
    <text evidence="9">The sequence shown here is derived from an EMBL/GenBank/DDBJ whole genome shotgun (WGS) entry which is preliminary data.</text>
</comment>
<keyword evidence="10" id="KW-1185">Reference proteome</keyword>
<comment type="similarity">
    <text evidence="2">Belongs to the ABC transporter superfamily.</text>
</comment>
<dbReference type="GO" id="GO:0005524">
    <property type="term" value="F:ATP binding"/>
    <property type="evidence" value="ECO:0007669"/>
    <property type="project" value="UniProtKB-KW"/>
</dbReference>
<evidence type="ECO:0000256" key="6">
    <source>
        <dbReference type="ARBA" id="ARBA00023251"/>
    </source>
</evidence>
<accession>A0A8J4AEU7</accession>
<evidence type="ECO:0000256" key="5">
    <source>
        <dbReference type="ARBA" id="ARBA00022840"/>
    </source>
</evidence>
<keyword evidence="4" id="KW-0547">Nucleotide-binding</keyword>
<evidence type="ECO:0000313" key="9">
    <source>
        <dbReference type="EMBL" id="GIL30044.1"/>
    </source>
</evidence>
<dbReference type="EMBL" id="BOPO01000111">
    <property type="protein sequence ID" value="GIL30044.1"/>
    <property type="molecule type" value="Genomic_DNA"/>
</dbReference>
<feature type="domain" description="ABC transporter" evidence="8">
    <location>
        <begin position="19"/>
        <end position="253"/>
    </location>
</feature>
<keyword evidence="5" id="KW-0067">ATP-binding</keyword>
<comment type="subcellular location">
    <subcellularLocation>
        <location evidence="1">Cell membrane</location>
        <topology evidence="1">Peripheral membrane protein</topology>
    </subcellularLocation>
</comment>
<keyword evidence="3" id="KW-0813">Transport</keyword>
<protein>
    <recommendedName>
        <fullName evidence="8">ABC transporter domain-containing protein</fullName>
    </recommendedName>
</protein>
<name>A0A8J4AEU7_9ACTN</name>
<dbReference type="GO" id="GO:0046677">
    <property type="term" value="P:response to antibiotic"/>
    <property type="evidence" value="ECO:0007669"/>
    <property type="project" value="UniProtKB-KW"/>
</dbReference>
<reference evidence="10" key="1">
    <citation type="journal article" date="2021" name="Int. J. Syst. Evol. Microbiol.">
        <title>Actinocatenispora comari sp. nov., an endophytic actinomycete isolated from aerial parts of Comarum salesowianum.</title>
        <authorList>
            <person name="Oyunbileg N."/>
            <person name="Iizaka Y."/>
            <person name="Hamada M."/>
            <person name="Davaapurev B.O."/>
            <person name="Fukumoto A."/>
            <person name="Tsetseg B."/>
            <person name="Kato F."/>
            <person name="Tamura T."/>
            <person name="Batkhuu J."/>
            <person name="Anzai Y."/>
        </authorList>
    </citation>
    <scope>NUCLEOTIDE SEQUENCE [LARGE SCALE GENOMIC DNA]</scope>
    <source>
        <strain evidence="10">NUM-2625</strain>
    </source>
</reference>
<dbReference type="Proteomes" id="UP000614996">
    <property type="component" value="Unassembled WGS sequence"/>
</dbReference>
<organism evidence="9 10">
    <name type="scientific">Actinocatenispora comari</name>
    <dbReference type="NCBI Taxonomy" id="2807577"/>
    <lineage>
        <taxon>Bacteria</taxon>
        <taxon>Bacillati</taxon>
        <taxon>Actinomycetota</taxon>
        <taxon>Actinomycetes</taxon>
        <taxon>Micromonosporales</taxon>
        <taxon>Micromonosporaceae</taxon>
        <taxon>Actinocatenispora</taxon>
    </lineage>
</organism>
<feature type="compositionally biased region" description="Acidic residues" evidence="7">
    <location>
        <begin position="289"/>
        <end position="299"/>
    </location>
</feature>
<dbReference type="GO" id="GO:0005886">
    <property type="term" value="C:plasma membrane"/>
    <property type="evidence" value="ECO:0007669"/>
    <property type="project" value="UniProtKB-SubCell"/>
</dbReference>
<evidence type="ECO:0000256" key="4">
    <source>
        <dbReference type="ARBA" id="ARBA00022741"/>
    </source>
</evidence>
<feature type="compositionally biased region" description="Low complexity" evidence="7">
    <location>
        <begin position="243"/>
        <end position="256"/>
    </location>
</feature>
<feature type="region of interest" description="Disordered" evidence="7">
    <location>
        <begin position="243"/>
        <end position="299"/>
    </location>
</feature>
<evidence type="ECO:0000256" key="2">
    <source>
        <dbReference type="ARBA" id="ARBA00005417"/>
    </source>
</evidence>
<dbReference type="PROSITE" id="PS50893">
    <property type="entry name" value="ABC_TRANSPORTER_2"/>
    <property type="match status" value="1"/>
</dbReference>
<evidence type="ECO:0000256" key="1">
    <source>
        <dbReference type="ARBA" id="ARBA00004202"/>
    </source>
</evidence>